<dbReference type="STRING" id="945553.A0A0D2LGJ8"/>
<keyword evidence="2" id="KW-1185">Reference proteome</keyword>
<gene>
    <name evidence="1" type="ORF">HYPSUDRAFT_1029078</name>
</gene>
<dbReference type="SUPFAM" id="SSF81383">
    <property type="entry name" value="F-box domain"/>
    <property type="match status" value="1"/>
</dbReference>
<dbReference type="Proteomes" id="UP000054270">
    <property type="component" value="Unassembled WGS sequence"/>
</dbReference>
<reference evidence="2" key="1">
    <citation type="submission" date="2014-04" db="EMBL/GenBank/DDBJ databases">
        <title>Evolutionary Origins and Diversification of the Mycorrhizal Mutualists.</title>
        <authorList>
            <consortium name="DOE Joint Genome Institute"/>
            <consortium name="Mycorrhizal Genomics Consortium"/>
            <person name="Kohler A."/>
            <person name="Kuo A."/>
            <person name="Nagy L.G."/>
            <person name="Floudas D."/>
            <person name="Copeland A."/>
            <person name="Barry K.W."/>
            <person name="Cichocki N."/>
            <person name="Veneault-Fourrey C."/>
            <person name="LaButti K."/>
            <person name="Lindquist E.A."/>
            <person name="Lipzen A."/>
            <person name="Lundell T."/>
            <person name="Morin E."/>
            <person name="Murat C."/>
            <person name="Riley R."/>
            <person name="Ohm R."/>
            <person name="Sun H."/>
            <person name="Tunlid A."/>
            <person name="Henrissat B."/>
            <person name="Grigoriev I.V."/>
            <person name="Hibbett D.S."/>
            <person name="Martin F."/>
        </authorList>
    </citation>
    <scope>NUCLEOTIDE SEQUENCE [LARGE SCALE GENOMIC DNA]</scope>
    <source>
        <strain evidence="2">FD-334 SS-4</strain>
    </source>
</reference>
<dbReference type="EMBL" id="KN817526">
    <property type="protein sequence ID" value="KJA26747.1"/>
    <property type="molecule type" value="Genomic_DNA"/>
</dbReference>
<evidence type="ECO:0000313" key="1">
    <source>
        <dbReference type="EMBL" id="KJA26747.1"/>
    </source>
</evidence>
<dbReference type="AlphaFoldDB" id="A0A0D2LGJ8"/>
<organism evidence="1 2">
    <name type="scientific">Hypholoma sublateritium (strain FD-334 SS-4)</name>
    <dbReference type="NCBI Taxonomy" id="945553"/>
    <lineage>
        <taxon>Eukaryota</taxon>
        <taxon>Fungi</taxon>
        <taxon>Dikarya</taxon>
        <taxon>Basidiomycota</taxon>
        <taxon>Agaricomycotina</taxon>
        <taxon>Agaricomycetes</taxon>
        <taxon>Agaricomycetidae</taxon>
        <taxon>Agaricales</taxon>
        <taxon>Agaricineae</taxon>
        <taxon>Strophariaceae</taxon>
        <taxon>Hypholoma</taxon>
    </lineage>
</organism>
<protein>
    <recommendedName>
        <fullName evidence="3">F-box domain-containing protein</fullName>
    </recommendedName>
</protein>
<dbReference type="InterPro" id="IPR036047">
    <property type="entry name" value="F-box-like_dom_sf"/>
</dbReference>
<accession>A0A0D2LGJ8</accession>
<proteinExistence type="predicted"/>
<name>A0A0D2LGJ8_HYPSF</name>
<dbReference type="SUPFAM" id="SSF52047">
    <property type="entry name" value="RNI-like"/>
    <property type="match status" value="1"/>
</dbReference>
<sequence>MAPTLPHELEELVLCHLQYDPAALKACSLVCYRFRIASQKLIFRNILVDFSSSSSKTARSTPKVSPFLLREFLTATPRIANSIRGIDFIADSYRLQDLDATFLPCLPFLENLRSISLDTNSVRPIYWQHLSLHAQRSLYSMSYSSRIVAMRFRRVFELPVSLLAECRALEALSLTSVTFQQENMLRNPGGTWTPSAQSQSPRLKSLHLSISHDAFRAFTELFTGSPALLDSTALVRLSVTIFSPRFDYARLHDFLRTVGSSLEVFCFSPMSPLTVSSSPRLTCMHCPA</sequence>
<evidence type="ECO:0000313" key="2">
    <source>
        <dbReference type="Proteomes" id="UP000054270"/>
    </source>
</evidence>
<evidence type="ECO:0008006" key="3">
    <source>
        <dbReference type="Google" id="ProtNLM"/>
    </source>
</evidence>
<dbReference type="OrthoDB" id="2788229at2759"/>